<accession>A0A543I2N0</accession>
<name>A0A543I2N0_9MICO</name>
<evidence type="ECO:0000313" key="4">
    <source>
        <dbReference type="Proteomes" id="UP000316747"/>
    </source>
</evidence>
<sequence>MRRHVEVHQRGRDVDEPRTARGDGTSRRQRLELAGRSVLGVLGLTMVLLMLSAVLIAVLLLAFNWLVFGMVLGGLGE</sequence>
<dbReference type="AlphaFoldDB" id="A0A543I2N0"/>
<comment type="caution">
    <text evidence="3">The sequence shown here is derived from an EMBL/GenBank/DDBJ whole genome shotgun (WGS) entry which is preliminary data.</text>
</comment>
<dbReference type="OrthoDB" id="9931267at2"/>
<protein>
    <submittedName>
        <fullName evidence="3">Uncharacterized protein</fullName>
    </submittedName>
</protein>
<keyword evidence="2" id="KW-0472">Membrane</keyword>
<dbReference type="RefSeq" id="WP_141842438.1">
    <property type="nucleotide sequence ID" value="NZ_VFPM01000001.1"/>
</dbReference>
<proteinExistence type="predicted"/>
<gene>
    <name evidence="3" type="ORF">FBY41_1236</name>
</gene>
<evidence type="ECO:0000256" key="1">
    <source>
        <dbReference type="SAM" id="MobiDB-lite"/>
    </source>
</evidence>
<keyword evidence="2" id="KW-0812">Transmembrane</keyword>
<dbReference type="EMBL" id="VFPM01000001">
    <property type="protein sequence ID" value="TQM64854.1"/>
    <property type="molecule type" value="Genomic_DNA"/>
</dbReference>
<keyword evidence="2" id="KW-1133">Transmembrane helix</keyword>
<feature type="transmembrane region" description="Helical" evidence="2">
    <location>
        <begin position="37"/>
        <end position="67"/>
    </location>
</feature>
<evidence type="ECO:0000256" key="2">
    <source>
        <dbReference type="SAM" id="Phobius"/>
    </source>
</evidence>
<dbReference type="Proteomes" id="UP000316747">
    <property type="component" value="Unassembled WGS sequence"/>
</dbReference>
<keyword evidence="4" id="KW-1185">Reference proteome</keyword>
<reference evidence="3 4" key="1">
    <citation type="submission" date="2019-06" db="EMBL/GenBank/DDBJ databases">
        <title>Genome sequencing of plant associated microbes to promote plant fitness in Sorghum bicolor and Oryza sativa.</title>
        <authorList>
            <person name="Coleman-Derr D."/>
        </authorList>
    </citation>
    <scope>NUCLEOTIDE SEQUENCE [LARGE SCALE GENOMIC DNA]</scope>
    <source>
        <strain evidence="3 4">KV-663</strain>
    </source>
</reference>
<feature type="region of interest" description="Disordered" evidence="1">
    <location>
        <begin position="1"/>
        <end position="26"/>
    </location>
</feature>
<evidence type="ECO:0000313" key="3">
    <source>
        <dbReference type="EMBL" id="TQM64854.1"/>
    </source>
</evidence>
<organism evidence="3 4">
    <name type="scientific">Humibacillus xanthopallidus</name>
    <dbReference type="NCBI Taxonomy" id="412689"/>
    <lineage>
        <taxon>Bacteria</taxon>
        <taxon>Bacillati</taxon>
        <taxon>Actinomycetota</taxon>
        <taxon>Actinomycetes</taxon>
        <taxon>Micrococcales</taxon>
        <taxon>Intrasporangiaceae</taxon>
        <taxon>Humibacillus</taxon>
    </lineage>
</organism>